<dbReference type="Proteomes" id="UP000823775">
    <property type="component" value="Unassembled WGS sequence"/>
</dbReference>
<gene>
    <name evidence="1" type="ORF">HAX54_001621</name>
</gene>
<protein>
    <submittedName>
        <fullName evidence="1">Uncharacterized protein</fullName>
    </submittedName>
</protein>
<comment type="caution">
    <text evidence="1">The sequence shown here is derived from an EMBL/GenBank/DDBJ whole genome shotgun (WGS) entry which is preliminary data.</text>
</comment>
<proteinExistence type="predicted"/>
<dbReference type="EMBL" id="JACEIK010010648">
    <property type="protein sequence ID" value="MCE3215273.1"/>
    <property type="molecule type" value="Genomic_DNA"/>
</dbReference>
<sequence>MDSHKDCQRRLTLKRSYALALEKSLLISPSSCLGIMTYTGTLPRFIHCNDYFLAIEDPLWRLRPHYSELGNSPTITME</sequence>
<reference evidence="1 2" key="1">
    <citation type="journal article" date="2021" name="BMC Genomics">
        <title>Datura genome reveals duplications of psychoactive alkaloid biosynthetic genes and high mutation rate following tissue culture.</title>
        <authorList>
            <person name="Rajewski A."/>
            <person name="Carter-House D."/>
            <person name="Stajich J."/>
            <person name="Litt A."/>
        </authorList>
    </citation>
    <scope>NUCLEOTIDE SEQUENCE [LARGE SCALE GENOMIC DNA]</scope>
    <source>
        <strain evidence="1">AR-01</strain>
    </source>
</reference>
<keyword evidence="2" id="KW-1185">Reference proteome</keyword>
<organism evidence="1 2">
    <name type="scientific">Datura stramonium</name>
    <name type="common">Jimsonweed</name>
    <name type="synonym">Common thornapple</name>
    <dbReference type="NCBI Taxonomy" id="4076"/>
    <lineage>
        <taxon>Eukaryota</taxon>
        <taxon>Viridiplantae</taxon>
        <taxon>Streptophyta</taxon>
        <taxon>Embryophyta</taxon>
        <taxon>Tracheophyta</taxon>
        <taxon>Spermatophyta</taxon>
        <taxon>Magnoliopsida</taxon>
        <taxon>eudicotyledons</taxon>
        <taxon>Gunneridae</taxon>
        <taxon>Pentapetalae</taxon>
        <taxon>asterids</taxon>
        <taxon>lamiids</taxon>
        <taxon>Solanales</taxon>
        <taxon>Solanaceae</taxon>
        <taxon>Solanoideae</taxon>
        <taxon>Datureae</taxon>
        <taxon>Datura</taxon>
    </lineage>
</organism>
<accession>A0ABS8WVN1</accession>
<name>A0ABS8WVN1_DATST</name>
<evidence type="ECO:0000313" key="1">
    <source>
        <dbReference type="EMBL" id="MCE3215273.1"/>
    </source>
</evidence>
<feature type="non-terminal residue" evidence="1">
    <location>
        <position position="78"/>
    </location>
</feature>
<evidence type="ECO:0000313" key="2">
    <source>
        <dbReference type="Proteomes" id="UP000823775"/>
    </source>
</evidence>